<dbReference type="RefSeq" id="WP_058966029.1">
    <property type="nucleotide sequence ID" value="NZ_CABKVM010000019.1"/>
</dbReference>
<comment type="catalytic activity">
    <reaction evidence="17 19">
        <text>alpha-ribazole + adenosylcob(III)inamide-GDP = adenosylcob(III)alamin + GMP + H(+)</text>
        <dbReference type="Rhea" id="RHEA:16049"/>
        <dbReference type="ChEBI" id="CHEBI:10329"/>
        <dbReference type="ChEBI" id="CHEBI:15378"/>
        <dbReference type="ChEBI" id="CHEBI:18408"/>
        <dbReference type="ChEBI" id="CHEBI:58115"/>
        <dbReference type="ChEBI" id="CHEBI:60487"/>
        <dbReference type="EC" id="2.7.8.26"/>
    </reaction>
</comment>
<evidence type="ECO:0000256" key="18">
    <source>
        <dbReference type="ARBA" id="ARBA00049504"/>
    </source>
</evidence>
<dbReference type="HAMAP" id="MF_00719">
    <property type="entry name" value="CobS"/>
    <property type="match status" value="1"/>
</dbReference>
<comment type="subcellular location">
    <subcellularLocation>
        <location evidence="2 19">Cell membrane</location>
        <topology evidence="2 19">Multi-pass membrane protein</topology>
    </subcellularLocation>
</comment>
<proteinExistence type="inferred from homology"/>
<evidence type="ECO:0000256" key="13">
    <source>
        <dbReference type="ARBA" id="ARBA00023136"/>
    </source>
</evidence>
<protein>
    <recommendedName>
        <fullName evidence="6 19">Adenosylcobinamide-GDP ribazoletransferase</fullName>
        <ecNumber evidence="5 19">2.7.8.26</ecNumber>
    </recommendedName>
    <alternativeName>
        <fullName evidence="16 19">Cobalamin synthase</fullName>
    </alternativeName>
    <alternativeName>
        <fullName evidence="15 19">Cobalamin-5'-phosphate synthase</fullName>
    </alternativeName>
</protein>
<dbReference type="PANTHER" id="PTHR34148:SF1">
    <property type="entry name" value="ADENOSYLCOBINAMIDE-GDP RIBAZOLETRANSFERASE"/>
    <property type="match status" value="1"/>
</dbReference>
<reference evidence="20 21" key="1">
    <citation type="submission" date="2019-03" db="EMBL/GenBank/DDBJ databases">
        <title>Genomic Encyclopedia of Type Strains, Phase IV (KMG-IV): sequencing the most valuable type-strain genomes for metagenomic binning, comparative biology and taxonomic classification.</title>
        <authorList>
            <person name="Goeker M."/>
        </authorList>
    </citation>
    <scope>NUCLEOTIDE SEQUENCE [LARGE SCALE GENOMIC DNA]</scope>
    <source>
        <strain evidence="20 21">DSM 100451</strain>
    </source>
</reference>
<evidence type="ECO:0000256" key="12">
    <source>
        <dbReference type="ARBA" id="ARBA00022989"/>
    </source>
</evidence>
<dbReference type="EMBL" id="SLUM01000039">
    <property type="protein sequence ID" value="TCL52941.1"/>
    <property type="molecule type" value="Genomic_DNA"/>
</dbReference>
<evidence type="ECO:0000256" key="11">
    <source>
        <dbReference type="ARBA" id="ARBA00022842"/>
    </source>
</evidence>
<evidence type="ECO:0000256" key="14">
    <source>
        <dbReference type="ARBA" id="ARBA00025228"/>
    </source>
</evidence>
<comment type="function">
    <text evidence="14 19">Joins adenosylcobinamide-GDP and alpha-ribazole to generate adenosylcobalamin (Ado-cobalamin). Also synthesizes adenosylcobalamin 5'-phosphate from adenosylcobinamide-GDP and alpha-ribazole 5'-phosphate.</text>
</comment>
<evidence type="ECO:0000256" key="2">
    <source>
        <dbReference type="ARBA" id="ARBA00004651"/>
    </source>
</evidence>
<evidence type="ECO:0000256" key="4">
    <source>
        <dbReference type="ARBA" id="ARBA00010561"/>
    </source>
</evidence>
<keyword evidence="12 19" id="KW-1133">Transmembrane helix</keyword>
<dbReference type="PANTHER" id="PTHR34148">
    <property type="entry name" value="ADENOSYLCOBINAMIDE-GDP RIBAZOLETRANSFERASE"/>
    <property type="match status" value="1"/>
</dbReference>
<dbReference type="GO" id="GO:0008818">
    <property type="term" value="F:cobalamin 5'-phosphate synthase activity"/>
    <property type="evidence" value="ECO:0007669"/>
    <property type="project" value="UniProtKB-UniRule"/>
</dbReference>
<evidence type="ECO:0000256" key="6">
    <source>
        <dbReference type="ARBA" id="ARBA00015850"/>
    </source>
</evidence>
<dbReference type="GO" id="GO:0005886">
    <property type="term" value="C:plasma membrane"/>
    <property type="evidence" value="ECO:0007669"/>
    <property type="project" value="UniProtKB-SubCell"/>
</dbReference>
<dbReference type="Proteomes" id="UP000295184">
    <property type="component" value="Unassembled WGS sequence"/>
</dbReference>
<dbReference type="InterPro" id="IPR003805">
    <property type="entry name" value="CobS"/>
</dbReference>
<evidence type="ECO:0000256" key="19">
    <source>
        <dbReference type="HAMAP-Rule" id="MF_00719"/>
    </source>
</evidence>
<keyword evidence="8 19" id="KW-0169">Cobalamin biosynthesis</keyword>
<evidence type="ECO:0000256" key="1">
    <source>
        <dbReference type="ARBA" id="ARBA00001946"/>
    </source>
</evidence>
<evidence type="ECO:0000313" key="21">
    <source>
        <dbReference type="Proteomes" id="UP000295184"/>
    </source>
</evidence>
<organism evidence="20 21">
    <name type="scientific">Allofournierella massiliensis</name>
    <dbReference type="NCBI Taxonomy" id="1650663"/>
    <lineage>
        <taxon>Bacteria</taxon>
        <taxon>Bacillati</taxon>
        <taxon>Bacillota</taxon>
        <taxon>Clostridia</taxon>
        <taxon>Eubacteriales</taxon>
        <taxon>Oscillospiraceae</taxon>
        <taxon>Allofournierella</taxon>
    </lineage>
</organism>
<evidence type="ECO:0000256" key="8">
    <source>
        <dbReference type="ARBA" id="ARBA00022573"/>
    </source>
</evidence>
<dbReference type="OrthoDB" id="9794626at2"/>
<dbReference type="EC" id="2.7.8.26" evidence="5 19"/>
<evidence type="ECO:0000256" key="10">
    <source>
        <dbReference type="ARBA" id="ARBA00022692"/>
    </source>
</evidence>
<feature type="transmembrane region" description="Helical" evidence="19">
    <location>
        <begin position="139"/>
        <end position="162"/>
    </location>
</feature>
<evidence type="ECO:0000313" key="20">
    <source>
        <dbReference type="EMBL" id="TCL52941.1"/>
    </source>
</evidence>
<name>A0A4R1QJU6_9FIRM</name>
<accession>A0A4R1QJU6</accession>
<evidence type="ECO:0000256" key="17">
    <source>
        <dbReference type="ARBA" id="ARBA00048623"/>
    </source>
</evidence>
<evidence type="ECO:0000256" key="3">
    <source>
        <dbReference type="ARBA" id="ARBA00004663"/>
    </source>
</evidence>
<keyword evidence="10 19" id="KW-0812">Transmembrane</keyword>
<comment type="catalytic activity">
    <reaction evidence="18 19">
        <text>alpha-ribazole 5'-phosphate + adenosylcob(III)inamide-GDP = adenosylcob(III)alamin 5'-phosphate + GMP + H(+)</text>
        <dbReference type="Rhea" id="RHEA:23560"/>
        <dbReference type="ChEBI" id="CHEBI:15378"/>
        <dbReference type="ChEBI" id="CHEBI:57918"/>
        <dbReference type="ChEBI" id="CHEBI:58115"/>
        <dbReference type="ChEBI" id="CHEBI:60487"/>
        <dbReference type="ChEBI" id="CHEBI:60493"/>
        <dbReference type="EC" id="2.7.8.26"/>
    </reaction>
</comment>
<evidence type="ECO:0000256" key="5">
    <source>
        <dbReference type="ARBA" id="ARBA00013200"/>
    </source>
</evidence>
<evidence type="ECO:0000256" key="15">
    <source>
        <dbReference type="ARBA" id="ARBA00032605"/>
    </source>
</evidence>
<keyword evidence="9 19" id="KW-0808">Transferase</keyword>
<feature type="transmembrane region" description="Helical" evidence="19">
    <location>
        <begin position="235"/>
        <end position="254"/>
    </location>
</feature>
<keyword evidence="7 19" id="KW-1003">Cell membrane</keyword>
<sequence length="258" mass="27522">MIVLETIAVAFAMFSVIPVPQPVWGPRNMRYALCALPLIGVVIGLAQTLWQIAANWLCMSEMLRGAGLCLIPILLTGGIHLDGYADTSDALASCAPPEKKQEILKDPRCGAFAVIRLGVWFVASFALCTAVRLDGPALACFGMSFVLSRSLSGWAVATFPLAKNTGLAHTFATSADRMAVRRVLLVLAILLAVCMCAVGRIEGAAMAAAAFLVLLYYRRMSDKQFGGLSGDLAGWFLQTAELWMLAALVAVQLLEAAL</sequence>
<dbReference type="GO" id="GO:0051073">
    <property type="term" value="F:adenosylcobinamide-GDP ribazoletransferase activity"/>
    <property type="evidence" value="ECO:0007669"/>
    <property type="project" value="UniProtKB-UniRule"/>
</dbReference>
<evidence type="ECO:0000256" key="16">
    <source>
        <dbReference type="ARBA" id="ARBA00032853"/>
    </source>
</evidence>
<keyword evidence="13 19" id="KW-0472">Membrane</keyword>
<comment type="pathway">
    <text evidence="3 19">Cofactor biosynthesis; adenosylcobalamin biosynthesis; adenosylcobalamin from cob(II)yrinate a,c-diamide: step 7/7.</text>
</comment>
<evidence type="ECO:0000256" key="7">
    <source>
        <dbReference type="ARBA" id="ARBA00022475"/>
    </source>
</evidence>
<dbReference type="Pfam" id="PF02654">
    <property type="entry name" value="CobS"/>
    <property type="match status" value="1"/>
</dbReference>
<dbReference type="UniPathway" id="UPA00148">
    <property type="reaction ID" value="UER00238"/>
</dbReference>
<comment type="similarity">
    <text evidence="4 19">Belongs to the CobS family.</text>
</comment>
<comment type="cofactor">
    <cofactor evidence="1 19">
        <name>Mg(2+)</name>
        <dbReference type="ChEBI" id="CHEBI:18420"/>
    </cofactor>
</comment>
<gene>
    <name evidence="19" type="primary">cobS</name>
    <name evidence="20" type="ORF">EDD77_13910</name>
</gene>
<dbReference type="STRING" id="1650663.GCA_001486665_02825"/>
<dbReference type="AlphaFoldDB" id="A0A4R1QJU6"/>
<comment type="caution">
    <text evidence="20">The sequence shown here is derived from an EMBL/GenBank/DDBJ whole genome shotgun (WGS) entry which is preliminary data.</text>
</comment>
<feature type="transmembrane region" description="Helical" evidence="19">
    <location>
        <begin position="6"/>
        <end position="24"/>
    </location>
</feature>
<dbReference type="GO" id="GO:0009236">
    <property type="term" value="P:cobalamin biosynthetic process"/>
    <property type="evidence" value="ECO:0007669"/>
    <property type="project" value="UniProtKB-UniRule"/>
</dbReference>
<feature type="transmembrane region" description="Helical" evidence="19">
    <location>
        <begin position="183"/>
        <end position="215"/>
    </location>
</feature>
<feature type="transmembrane region" description="Helical" evidence="19">
    <location>
        <begin position="31"/>
        <end position="50"/>
    </location>
</feature>
<keyword evidence="11 19" id="KW-0460">Magnesium</keyword>
<feature type="transmembrane region" description="Helical" evidence="19">
    <location>
        <begin position="109"/>
        <end position="133"/>
    </location>
</feature>
<evidence type="ECO:0000256" key="9">
    <source>
        <dbReference type="ARBA" id="ARBA00022679"/>
    </source>
</evidence>